<dbReference type="Gene3D" id="1.10.720.30">
    <property type="entry name" value="SAP domain"/>
    <property type="match status" value="1"/>
</dbReference>
<dbReference type="AlphaFoldDB" id="A0AAD1SG33"/>
<evidence type="ECO:0000313" key="2">
    <source>
        <dbReference type="EMBL" id="CAH2299976.1"/>
    </source>
</evidence>
<sequence>MSHATDIAEDVSLPSTPARIASPSRPSTPVENLETASPGSLRSWTILKIAAKLRRRGIPYPETARKAELCRLLNANPDTPRPGTSTQATDESTPGIQATMSALLSSVNLINERLEKLENQVAIMTPAAILPTLPQKLPYA</sequence>
<proteinExistence type="predicted"/>
<dbReference type="EMBL" id="OW240917">
    <property type="protein sequence ID" value="CAH2299976.1"/>
    <property type="molecule type" value="Genomic_DNA"/>
</dbReference>
<keyword evidence="3" id="KW-1185">Reference proteome</keyword>
<protein>
    <submittedName>
        <fullName evidence="2">Uncharacterized protein</fullName>
    </submittedName>
</protein>
<dbReference type="InterPro" id="IPR036361">
    <property type="entry name" value="SAP_dom_sf"/>
</dbReference>
<evidence type="ECO:0000256" key="1">
    <source>
        <dbReference type="SAM" id="MobiDB-lite"/>
    </source>
</evidence>
<reference evidence="2" key="1">
    <citation type="submission" date="2022-03" db="EMBL/GenBank/DDBJ databases">
        <authorList>
            <person name="Alioto T."/>
            <person name="Alioto T."/>
            <person name="Gomez Garrido J."/>
        </authorList>
    </citation>
    <scope>NUCLEOTIDE SEQUENCE</scope>
</reference>
<feature type="non-terminal residue" evidence="2">
    <location>
        <position position="140"/>
    </location>
</feature>
<organism evidence="2 3">
    <name type="scientific">Pelobates cultripes</name>
    <name type="common">Western spadefoot toad</name>
    <dbReference type="NCBI Taxonomy" id="61616"/>
    <lineage>
        <taxon>Eukaryota</taxon>
        <taxon>Metazoa</taxon>
        <taxon>Chordata</taxon>
        <taxon>Craniata</taxon>
        <taxon>Vertebrata</taxon>
        <taxon>Euteleostomi</taxon>
        <taxon>Amphibia</taxon>
        <taxon>Batrachia</taxon>
        <taxon>Anura</taxon>
        <taxon>Pelobatoidea</taxon>
        <taxon>Pelobatidae</taxon>
        <taxon>Pelobates</taxon>
    </lineage>
</organism>
<feature type="compositionally biased region" description="Polar residues" evidence="1">
    <location>
        <begin position="82"/>
        <end position="94"/>
    </location>
</feature>
<feature type="region of interest" description="Disordered" evidence="1">
    <location>
        <begin position="1"/>
        <end position="38"/>
    </location>
</feature>
<feature type="region of interest" description="Disordered" evidence="1">
    <location>
        <begin position="74"/>
        <end position="94"/>
    </location>
</feature>
<feature type="compositionally biased region" description="Polar residues" evidence="1">
    <location>
        <begin position="24"/>
        <end position="38"/>
    </location>
</feature>
<evidence type="ECO:0000313" key="3">
    <source>
        <dbReference type="Proteomes" id="UP001295444"/>
    </source>
</evidence>
<name>A0AAD1SG33_PELCU</name>
<accession>A0AAD1SG33</accession>
<gene>
    <name evidence="2" type="ORF">PECUL_23A042738</name>
</gene>
<dbReference type="Proteomes" id="UP001295444">
    <property type="component" value="Chromosome 06"/>
</dbReference>